<name>A0A7V5HXX0_UNCAE</name>
<dbReference type="Proteomes" id="UP000886070">
    <property type="component" value="Unassembled WGS sequence"/>
</dbReference>
<reference evidence="1" key="1">
    <citation type="journal article" date="2020" name="mSystems">
        <title>Genome- and Community-Level Interaction Insights into Carbon Utilization and Element Cycling Functions of Hydrothermarchaeota in Hydrothermal Sediment.</title>
        <authorList>
            <person name="Zhou Z."/>
            <person name="Liu Y."/>
            <person name="Xu W."/>
            <person name="Pan J."/>
            <person name="Luo Z.H."/>
            <person name="Li M."/>
        </authorList>
    </citation>
    <scope>NUCLEOTIDE SEQUENCE [LARGE SCALE GENOMIC DNA]</scope>
    <source>
        <strain evidence="1">HyVt-92</strain>
    </source>
</reference>
<dbReference type="AlphaFoldDB" id="A0A7V5HXX0"/>
<evidence type="ECO:0000313" key="1">
    <source>
        <dbReference type="EMBL" id="HHF97924.1"/>
    </source>
</evidence>
<protein>
    <submittedName>
        <fullName evidence="1">Uncharacterized protein</fullName>
    </submittedName>
</protein>
<dbReference type="EMBL" id="DRTT01000009">
    <property type="protein sequence ID" value="HHF97924.1"/>
    <property type="molecule type" value="Genomic_DNA"/>
</dbReference>
<organism evidence="1">
    <name type="scientific">Aerophobetes bacterium</name>
    <dbReference type="NCBI Taxonomy" id="2030807"/>
    <lineage>
        <taxon>Bacteria</taxon>
        <taxon>Candidatus Aerophobota</taxon>
    </lineage>
</organism>
<gene>
    <name evidence="1" type="ORF">ENL39_00345</name>
</gene>
<accession>A0A7V5HXX0</accession>
<proteinExistence type="predicted"/>
<comment type="caution">
    <text evidence="1">The sequence shown here is derived from an EMBL/GenBank/DDBJ whole genome shotgun (WGS) entry which is preliminary data.</text>
</comment>
<sequence>MLEDRKKFLSVIKSERLNFSKEPLLIKPEKKDTGDVKISFKREKGIVRIIEIICSCGNKIELLCEYENEISQKNLSER</sequence>